<sequence length="249" mass="28309">MKINYLDDEDLSFLHRCSEEHLEAFTRILTHNENGKPRLSSTLLRNQTFQAMAGHPERYRRNWQLIAGELQHFGGDSIANTLRRHGKFYREILLDVCKRLKIKADKHTSTPEIELHLLEHFLEHSWKKMDDRQKADFFTAVECRVNEHKALLPHLLQTNKLAQGVTHLLEIRLAKILRTHAAVSVIGHGLVRGAGLGGPLGAAFNGVKAVSGSAYRVTIPAVLHIACLRQMTRLHQVKNEIGEKYPARS</sequence>
<gene>
    <name evidence="4" type="ordered locus">KOX_10455</name>
</gene>
<feature type="domain" description="Ubiquinol-cytochrome c chaperone" evidence="2">
    <location>
        <begin position="60"/>
        <end position="220"/>
    </location>
</feature>
<comment type="similarity">
    <text evidence="1">Belongs to the UPF0174 family.</text>
</comment>
<organism evidence="4 5">
    <name type="scientific">Klebsiella michiganensis (strain ATCC 8724 / DSM 4798 / JCM 20051 / NBRC 3318 / NRRL B-199 / KCTC 1686 / BUCSAV 143 / CCM 1901)</name>
    <dbReference type="NCBI Taxonomy" id="1006551"/>
    <lineage>
        <taxon>Bacteria</taxon>
        <taxon>Pseudomonadati</taxon>
        <taxon>Pseudomonadota</taxon>
        <taxon>Gammaproteobacteria</taxon>
        <taxon>Enterobacterales</taxon>
        <taxon>Enterobacteriaceae</taxon>
        <taxon>Klebsiella/Raoultella group</taxon>
        <taxon>Klebsiella</taxon>
    </lineage>
</organism>
<feature type="domain" description="DUF3944" evidence="3">
    <location>
        <begin position="5"/>
        <end position="39"/>
    </location>
</feature>
<reference evidence="4 5" key="1">
    <citation type="journal article" date="2012" name="J. Bacteriol.">
        <title>Complete genome sequence of Klebsiella oxytoca KCTC 1686, used in production of 2,3-butanediol.</title>
        <authorList>
            <person name="Shin S.H."/>
            <person name="Kim S."/>
            <person name="Kim J.Y."/>
            <person name="Lee S."/>
            <person name="Um Y."/>
            <person name="Oh M.K."/>
            <person name="Kim Y.R."/>
            <person name="Lee J."/>
            <person name="Yang K.S."/>
        </authorList>
    </citation>
    <scope>NUCLEOTIDE SEQUENCE [LARGE SCALE GENOMIC DNA]</scope>
    <source>
        <strain evidence="5">ATCC 8724 / DSM 4798 / JCM 20051 / NBRC 3318 / NRRL B-199 / KCTC 1686</strain>
    </source>
</reference>
<dbReference type="AlphaFoldDB" id="A0A0H3H855"/>
<name>A0A0H3H855_KLEM8</name>
<dbReference type="Pfam" id="PF03981">
    <property type="entry name" value="Ubiq_cyt_C_chap"/>
    <property type="match status" value="1"/>
</dbReference>
<dbReference type="RefSeq" id="WP_014227852.1">
    <property type="nucleotide sequence ID" value="NC_016612.1"/>
</dbReference>
<dbReference type="HOGENOM" id="CLU_072312_0_1_6"/>
<proteinExistence type="inferred from homology"/>
<dbReference type="Proteomes" id="UP000007843">
    <property type="component" value="Chromosome"/>
</dbReference>
<evidence type="ECO:0000259" key="3">
    <source>
        <dbReference type="Pfam" id="PF13099"/>
    </source>
</evidence>
<dbReference type="EMBL" id="CP003218">
    <property type="protein sequence ID" value="AEX03817.1"/>
    <property type="molecule type" value="Genomic_DNA"/>
</dbReference>
<dbReference type="InterPro" id="IPR025217">
    <property type="entry name" value="DUF3944"/>
</dbReference>
<evidence type="ECO:0000259" key="2">
    <source>
        <dbReference type="Pfam" id="PF03981"/>
    </source>
</evidence>
<accession>A0A0H3H855</accession>
<dbReference type="KEGG" id="kox:KOX_10455"/>
<evidence type="ECO:0000256" key="1">
    <source>
        <dbReference type="ARBA" id="ARBA00006436"/>
    </source>
</evidence>
<evidence type="ECO:0000313" key="5">
    <source>
        <dbReference type="Proteomes" id="UP000007843"/>
    </source>
</evidence>
<evidence type="ECO:0000313" key="4">
    <source>
        <dbReference type="EMBL" id="AEX03817.1"/>
    </source>
</evidence>
<dbReference type="InterPro" id="IPR021150">
    <property type="entry name" value="Ubiq_cyt_c_chap"/>
</dbReference>
<dbReference type="NCBIfam" id="NF007593">
    <property type="entry name" value="PRK10236.1"/>
    <property type="match status" value="1"/>
</dbReference>
<protein>
    <submittedName>
        <fullName evidence="4">Uncharacterized protein</fullName>
    </submittedName>
</protein>
<dbReference type="Pfam" id="PF13099">
    <property type="entry name" value="DUF3944"/>
    <property type="match status" value="1"/>
</dbReference>